<dbReference type="GO" id="GO:0016020">
    <property type="term" value="C:membrane"/>
    <property type="evidence" value="ECO:0007669"/>
    <property type="project" value="TreeGrafter"/>
</dbReference>
<evidence type="ECO:0000256" key="2">
    <source>
        <dbReference type="SAM" id="SignalP"/>
    </source>
</evidence>
<dbReference type="Pfam" id="PF07898">
    <property type="entry name" value="DUF1676"/>
    <property type="match status" value="1"/>
</dbReference>
<evidence type="ECO:0000256" key="1">
    <source>
        <dbReference type="SAM" id="Phobius"/>
    </source>
</evidence>
<keyword evidence="1" id="KW-0812">Transmembrane</keyword>
<evidence type="ECO:0000313" key="4">
    <source>
        <dbReference type="Proteomes" id="UP001378592"/>
    </source>
</evidence>
<accession>A0AAN9VIN1</accession>
<keyword evidence="2" id="KW-0732">Signal</keyword>
<feature type="transmembrane region" description="Helical" evidence="1">
    <location>
        <begin position="198"/>
        <end position="216"/>
    </location>
</feature>
<comment type="caution">
    <text evidence="3">The sequence shown here is derived from an EMBL/GenBank/DDBJ whole genome shotgun (WGS) entry which is preliminary data.</text>
</comment>
<evidence type="ECO:0000313" key="3">
    <source>
        <dbReference type="EMBL" id="KAK7865669.1"/>
    </source>
</evidence>
<organism evidence="3 4">
    <name type="scientific">Gryllus longicercus</name>
    <dbReference type="NCBI Taxonomy" id="2509291"/>
    <lineage>
        <taxon>Eukaryota</taxon>
        <taxon>Metazoa</taxon>
        <taxon>Ecdysozoa</taxon>
        <taxon>Arthropoda</taxon>
        <taxon>Hexapoda</taxon>
        <taxon>Insecta</taxon>
        <taxon>Pterygota</taxon>
        <taxon>Neoptera</taxon>
        <taxon>Polyneoptera</taxon>
        <taxon>Orthoptera</taxon>
        <taxon>Ensifera</taxon>
        <taxon>Gryllidea</taxon>
        <taxon>Grylloidea</taxon>
        <taxon>Gryllidae</taxon>
        <taxon>Gryllinae</taxon>
        <taxon>Gryllus</taxon>
    </lineage>
</organism>
<keyword evidence="4" id="KW-1185">Reference proteome</keyword>
<dbReference type="AlphaFoldDB" id="A0AAN9VIN1"/>
<dbReference type="PANTHER" id="PTHR21879:SF14">
    <property type="entry name" value="OSIRIS 8"/>
    <property type="match status" value="1"/>
</dbReference>
<keyword evidence="1" id="KW-0472">Membrane</keyword>
<dbReference type="Proteomes" id="UP001378592">
    <property type="component" value="Unassembled WGS sequence"/>
</dbReference>
<reference evidence="3 4" key="1">
    <citation type="submission" date="2024-03" db="EMBL/GenBank/DDBJ databases">
        <title>The genome assembly and annotation of the cricket Gryllus longicercus Weissman &amp; Gray.</title>
        <authorList>
            <person name="Szrajer S."/>
            <person name="Gray D."/>
            <person name="Ylla G."/>
        </authorList>
    </citation>
    <scope>NUCLEOTIDE SEQUENCE [LARGE SCALE GENOMIC DNA]</scope>
    <source>
        <strain evidence="3">DAG 2021-001</strain>
        <tissue evidence="3">Whole body minus gut</tissue>
    </source>
</reference>
<dbReference type="EMBL" id="JAZDUA010000169">
    <property type="protein sequence ID" value="KAK7865669.1"/>
    <property type="molecule type" value="Genomic_DNA"/>
</dbReference>
<gene>
    <name evidence="3" type="ORF">R5R35_006921</name>
</gene>
<dbReference type="PANTHER" id="PTHR21879">
    <property type="entry name" value="FI03362P-RELATED-RELATED"/>
    <property type="match status" value="1"/>
</dbReference>
<feature type="chain" id="PRO_5042941866" evidence="2">
    <location>
        <begin position="27"/>
        <end position="268"/>
    </location>
</feature>
<name>A0AAN9VIN1_9ORTH</name>
<keyword evidence="1" id="KW-1133">Transmembrane helix</keyword>
<sequence>MATSTQLLRLALCAAVLLACGRGAPAQELDRENEVEDGSGGGGSSHSMRMVYKLVVDCLQKEDMGVCLKLKALGFLERALALRAPLPITEFVTLARDPNAPEDPAAPAGPPPTEAELEATLPRALDEKSSRLDQLLMDKVDQLLRTRSLQLALPKDAFEGRKKNKGSGMLLAGGAAMVGMMMQMALGKIALIAGKALMVAKVALVLSVVIGLKKLLGGGGGGDSHPQVVYASEHGGGWSHRRSLDGAAAEAAHEMAYSAHVQAAADSS</sequence>
<dbReference type="InterPro" id="IPR012464">
    <property type="entry name" value="DUF1676"/>
</dbReference>
<protein>
    <submittedName>
        <fullName evidence="3">Uncharacterized protein</fullName>
    </submittedName>
</protein>
<feature type="signal peptide" evidence="2">
    <location>
        <begin position="1"/>
        <end position="26"/>
    </location>
</feature>
<proteinExistence type="predicted"/>